<dbReference type="AlphaFoldDB" id="A0A538TJX5"/>
<evidence type="ECO:0000256" key="6">
    <source>
        <dbReference type="ARBA" id="ARBA00022719"/>
    </source>
</evidence>
<evidence type="ECO:0000256" key="3">
    <source>
        <dbReference type="ARBA" id="ARBA00022448"/>
    </source>
</evidence>
<evidence type="ECO:0000256" key="10">
    <source>
        <dbReference type="ARBA" id="ARBA00023136"/>
    </source>
</evidence>
<comment type="caution">
    <text evidence="13">The sequence shown here is derived from an EMBL/GenBank/DDBJ whole genome shotgun (WGS) entry which is preliminary data.</text>
</comment>
<keyword evidence="6 11" id="KW-0874">Quinone</keyword>
<dbReference type="PANTHER" id="PTHR11058">
    <property type="entry name" value="NADH-UBIQUINONE OXIDOREDUCTASE CHAIN 3"/>
    <property type="match status" value="1"/>
</dbReference>
<evidence type="ECO:0000256" key="12">
    <source>
        <dbReference type="SAM" id="Phobius"/>
    </source>
</evidence>
<evidence type="ECO:0000256" key="5">
    <source>
        <dbReference type="ARBA" id="ARBA00022692"/>
    </source>
</evidence>
<evidence type="ECO:0000313" key="14">
    <source>
        <dbReference type="Proteomes" id="UP000316609"/>
    </source>
</evidence>
<keyword evidence="10 12" id="KW-0472">Membrane</keyword>
<keyword evidence="9 11" id="KW-0520">NAD</keyword>
<keyword evidence="4" id="KW-1003">Cell membrane</keyword>
<gene>
    <name evidence="13" type="ORF">E6K78_10120</name>
</gene>
<accession>A0A538TJX5</accession>
<keyword evidence="7" id="KW-1278">Translocase</keyword>
<keyword evidence="3" id="KW-0813">Transport</keyword>
<evidence type="ECO:0000256" key="1">
    <source>
        <dbReference type="ARBA" id="ARBA00004370"/>
    </source>
</evidence>
<dbReference type="EMBL" id="VBOY01000100">
    <property type="protein sequence ID" value="TMQ63926.1"/>
    <property type="molecule type" value="Genomic_DNA"/>
</dbReference>
<dbReference type="InterPro" id="IPR038430">
    <property type="entry name" value="NDAH_ubi_oxred_su3_sf"/>
</dbReference>
<keyword evidence="8 12" id="KW-1133">Transmembrane helix</keyword>
<dbReference type="GO" id="GO:0008137">
    <property type="term" value="F:NADH dehydrogenase (ubiquinone) activity"/>
    <property type="evidence" value="ECO:0007669"/>
    <property type="project" value="InterPro"/>
</dbReference>
<feature type="transmembrane region" description="Helical" evidence="12">
    <location>
        <begin position="45"/>
        <end position="64"/>
    </location>
</feature>
<organism evidence="13 14">
    <name type="scientific">Eiseniibacteriota bacterium</name>
    <dbReference type="NCBI Taxonomy" id="2212470"/>
    <lineage>
        <taxon>Bacteria</taxon>
        <taxon>Candidatus Eiseniibacteriota</taxon>
    </lineage>
</organism>
<evidence type="ECO:0000313" key="13">
    <source>
        <dbReference type="EMBL" id="TMQ63926.1"/>
    </source>
</evidence>
<evidence type="ECO:0000256" key="8">
    <source>
        <dbReference type="ARBA" id="ARBA00022989"/>
    </source>
</evidence>
<reference evidence="13 14" key="1">
    <citation type="journal article" date="2019" name="Nat. Microbiol.">
        <title>Mediterranean grassland soil C-N compound turnover is dependent on rainfall and depth, and is mediated by genomically divergent microorganisms.</title>
        <authorList>
            <person name="Diamond S."/>
            <person name="Andeer P.F."/>
            <person name="Li Z."/>
            <person name="Crits-Christoph A."/>
            <person name="Burstein D."/>
            <person name="Anantharaman K."/>
            <person name="Lane K.R."/>
            <person name="Thomas B.C."/>
            <person name="Pan C."/>
            <person name="Northen T.R."/>
            <person name="Banfield J.F."/>
        </authorList>
    </citation>
    <scope>NUCLEOTIDE SEQUENCE [LARGE SCALE GENOMIC DNA]</scope>
    <source>
        <strain evidence="13">WS_8</strain>
    </source>
</reference>
<evidence type="ECO:0000256" key="9">
    <source>
        <dbReference type="ARBA" id="ARBA00023027"/>
    </source>
</evidence>
<proteinExistence type="inferred from homology"/>
<comment type="similarity">
    <text evidence="2 11">Belongs to the complex I subunit 3 family.</text>
</comment>
<evidence type="ECO:0000256" key="7">
    <source>
        <dbReference type="ARBA" id="ARBA00022967"/>
    </source>
</evidence>
<dbReference type="PANTHER" id="PTHR11058:SF22">
    <property type="entry name" value="NADH-QUINONE OXIDOREDUCTASE SUBUNIT A"/>
    <property type="match status" value="1"/>
</dbReference>
<dbReference type="InterPro" id="IPR000440">
    <property type="entry name" value="NADH_UbQ/plastoQ_OxRdtase_su3"/>
</dbReference>
<dbReference type="GO" id="GO:0005886">
    <property type="term" value="C:plasma membrane"/>
    <property type="evidence" value="ECO:0007669"/>
    <property type="project" value="UniProtKB-SubCell"/>
</dbReference>
<comment type="subcellular location">
    <subcellularLocation>
        <location evidence="11">Cell membrane</location>
        <topology evidence="11">Multi-pass membrane protein</topology>
    </subcellularLocation>
    <subcellularLocation>
        <location evidence="1">Membrane</location>
    </subcellularLocation>
</comment>
<name>A0A538TJX5_UNCEI</name>
<protein>
    <recommendedName>
        <fullName evidence="11">NADH-quinone oxidoreductase subunit</fullName>
        <ecNumber evidence="11">7.1.1.-</ecNumber>
    </recommendedName>
</protein>
<evidence type="ECO:0000256" key="4">
    <source>
        <dbReference type="ARBA" id="ARBA00022475"/>
    </source>
</evidence>
<evidence type="ECO:0000256" key="2">
    <source>
        <dbReference type="ARBA" id="ARBA00008472"/>
    </source>
</evidence>
<keyword evidence="5 11" id="KW-0812">Transmembrane</keyword>
<comment type="function">
    <text evidence="11">NDH-1 shuttles electrons from NADH, via FMN and iron-sulfur (Fe-S) centers, to quinones in the respiratory chain.</text>
</comment>
<dbReference type="Gene3D" id="1.20.58.1610">
    <property type="entry name" value="NADH:ubiquinone/plastoquinone oxidoreductase, chain 3"/>
    <property type="match status" value="1"/>
</dbReference>
<dbReference type="Proteomes" id="UP000316609">
    <property type="component" value="Unassembled WGS sequence"/>
</dbReference>
<dbReference type="EC" id="7.1.1.-" evidence="11"/>
<dbReference type="GO" id="GO:0030964">
    <property type="term" value="C:NADH dehydrogenase complex"/>
    <property type="evidence" value="ECO:0007669"/>
    <property type="project" value="TreeGrafter"/>
</dbReference>
<comment type="catalytic activity">
    <reaction evidence="11">
        <text>a quinone + NADH + 5 H(+)(in) = a quinol + NAD(+) + 4 H(+)(out)</text>
        <dbReference type="Rhea" id="RHEA:57888"/>
        <dbReference type="ChEBI" id="CHEBI:15378"/>
        <dbReference type="ChEBI" id="CHEBI:24646"/>
        <dbReference type="ChEBI" id="CHEBI:57540"/>
        <dbReference type="ChEBI" id="CHEBI:57945"/>
        <dbReference type="ChEBI" id="CHEBI:132124"/>
    </reaction>
</comment>
<evidence type="ECO:0000256" key="11">
    <source>
        <dbReference type="RuleBase" id="RU003639"/>
    </source>
</evidence>
<dbReference type="GO" id="GO:0048038">
    <property type="term" value="F:quinone binding"/>
    <property type="evidence" value="ECO:0007669"/>
    <property type="project" value="UniProtKB-KW"/>
</dbReference>
<dbReference type="Pfam" id="PF00507">
    <property type="entry name" value="Oxidored_q4"/>
    <property type="match status" value="1"/>
</dbReference>
<feature type="transmembrane region" description="Helical" evidence="12">
    <location>
        <begin position="76"/>
        <end position="95"/>
    </location>
</feature>
<sequence length="103" mass="11912">MAAGILMLSWVLGRKAARRGHTDLSPYECGLPPFDEARKRFSVKFYLVAMLFILFDIEVAYLFPWATVFRQLGTEGFWQMAIFIGVLLLGYLYILRRGALDWD</sequence>